<name>A0A382Y5U1_9ZZZZ</name>
<dbReference type="SUPFAM" id="SSF52768">
    <property type="entry name" value="Arginase/deacetylase"/>
    <property type="match status" value="1"/>
</dbReference>
<dbReference type="AlphaFoldDB" id="A0A382Y5U1"/>
<dbReference type="PANTHER" id="PTHR10625:SF10">
    <property type="entry name" value="HISTONE DEACETYLASE HDAC1"/>
    <property type="match status" value="1"/>
</dbReference>
<feature type="domain" description="Histone deacetylase" evidence="1">
    <location>
        <begin position="2"/>
        <end position="73"/>
    </location>
</feature>
<dbReference type="GO" id="GO:0040029">
    <property type="term" value="P:epigenetic regulation of gene expression"/>
    <property type="evidence" value="ECO:0007669"/>
    <property type="project" value="TreeGrafter"/>
</dbReference>
<dbReference type="InterPro" id="IPR023696">
    <property type="entry name" value="Ureohydrolase_dom_sf"/>
</dbReference>
<evidence type="ECO:0000313" key="2">
    <source>
        <dbReference type="EMBL" id="SVD78676.1"/>
    </source>
</evidence>
<dbReference type="InterPro" id="IPR037138">
    <property type="entry name" value="His_deacetylse_dom_sf"/>
</dbReference>
<sequence length="111" mass="11639">AVERFDPDWLLVSAGFDAHRDDPLTDMGLTSGDYADLVADLVGLVPAGRAVLFLEGGYDLSALANSTGATVAAILGVAHRIEDVTGHGRAGVAEEVDALVLDLVRRHDLET</sequence>
<dbReference type="EMBL" id="UINC01173206">
    <property type="protein sequence ID" value="SVD78676.1"/>
    <property type="molecule type" value="Genomic_DNA"/>
</dbReference>
<dbReference type="Pfam" id="PF00850">
    <property type="entry name" value="Hist_deacetyl"/>
    <property type="match status" value="1"/>
</dbReference>
<gene>
    <name evidence="2" type="ORF">METZ01_LOCUS431530</name>
</gene>
<accession>A0A382Y5U1</accession>
<dbReference type="PANTHER" id="PTHR10625">
    <property type="entry name" value="HISTONE DEACETYLASE HDAC1-RELATED"/>
    <property type="match status" value="1"/>
</dbReference>
<dbReference type="InterPro" id="IPR023801">
    <property type="entry name" value="His_deacetylse_dom"/>
</dbReference>
<organism evidence="2">
    <name type="scientific">marine metagenome</name>
    <dbReference type="NCBI Taxonomy" id="408172"/>
    <lineage>
        <taxon>unclassified sequences</taxon>
        <taxon>metagenomes</taxon>
        <taxon>ecological metagenomes</taxon>
    </lineage>
</organism>
<protein>
    <recommendedName>
        <fullName evidence="1">Histone deacetylase domain-containing protein</fullName>
    </recommendedName>
</protein>
<reference evidence="2" key="1">
    <citation type="submission" date="2018-05" db="EMBL/GenBank/DDBJ databases">
        <authorList>
            <person name="Lanie J.A."/>
            <person name="Ng W.-L."/>
            <person name="Kazmierczak K.M."/>
            <person name="Andrzejewski T.M."/>
            <person name="Davidsen T.M."/>
            <person name="Wayne K.J."/>
            <person name="Tettelin H."/>
            <person name="Glass J.I."/>
            <person name="Rusch D."/>
            <person name="Podicherti R."/>
            <person name="Tsui H.-C.T."/>
            <person name="Winkler M.E."/>
        </authorList>
    </citation>
    <scope>NUCLEOTIDE SEQUENCE</scope>
</reference>
<feature type="non-terminal residue" evidence="2">
    <location>
        <position position="1"/>
    </location>
</feature>
<evidence type="ECO:0000259" key="1">
    <source>
        <dbReference type="Pfam" id="PF00850"/>
    </source>
</evidence>
<proteinExistence type="predicted"/>
<dbReference type="Gene3D" id="3.40.800.20">
    <property type="entry name" value="Histone deacetylase domain"/>
    <property type="match status" value="1"/>
</dbReference>
<dbReference type="GO" id="GO:0004407">
    <property type="term" value="F:histone deacetylase activity"/>
    <property type="evidence" value="ECO:0007669"/>
    <property type="project" value="TreeGrafter"/>
</dbReference>